<gene>
    <name evidence="2" type="ORF">P280DRAFT_513124</name>
</gene>
<evidence type="ECO:0000313" key="2">
    <source>
        <dbReference type="EMBL" id="KAF2645209.1"/>
    </source>
</evidence>
<feature type="region of interest" description="Disordered" evidence="1">
    <location>
        <begin position="139"/>
        <end position="176"/>
    </location>
</feature>
<feature type="compositionally biased region" description="Polar residues" evidence="1">
    <location>
        <begin position="145"/>
        <end position="174"/>
    </location>
</feature>
<evidence type="ECO:0000256" key="1">
    <source>
        <dbReference type="SAM" id="MobiDB-lite"/>
    </source>
</evidence>
<evidence type="ECO:0000313" key="3">
    <source>
        <dbReference type="Proteomes" id="UP000799753"/>
    </source>
</evidence>
<accession>A0A6A6SBQ7</accession>
<feature type="compositionally biased region" description="Polar residues" evidence="1">
    <location>
        <begin position="105"/>
        <end position="125"/>
    </location>
</feature>
<dbReference type="Proteomes" id="UP000799753">
    <property type="component" value="Unassembled WGS sequence"/>
</dbReference>
<dbReference type="EMBL" id="MU006777">
    <property type="protein sequence ID" value="KAF2645209.1"/>
    <property type="molecule type" value="Genomic_DNA"/>
</dbReference>
<proteinExistence type="predicted"/>
<organism evidence="2 3">
    <name type="scientific">Massarina eburnea CBS 473.64</name>
    <dbReference type="NCBI Taxonomy" id="1395130"/>
    <lineage>
        <taxon>Eukaryota</taxon>
        <taxon>Fungi</taxon>
        <taxon>Dikarya</taxon>
        <taxon>Ascomycota</taxon>
        <taxon>Pezizomycotina</taxon>
        <taxon>Dothideomycetes</taxon>
        <taxon>Pleosporomycetidae</taxon>
        <taxon>Pleosporales</taxon>
        <taxon>Massarineae</taxon>
        <taxon>Massarinaceae</taxon>
        <taxon>Massarina</taxon>
    </lineage>
</organism>
<dbReference type="AlphaFoldDB" id="A0A6A6SBQ7"/>
<name>A0A6A6SBQ7_9PLEO</name>
<protein>
    <submittedName>
        <fullName evidence="2">Uncharacterized protein</fullName>
    </submittedName>
</protein>
<sequence>MDDTMSASIVFHDRNRKTMLAFMDEHAHGIPILMDDLHELKNEELSTRIVEVREEWNAQKRMGTPLSQRLNKWVKENDEGVEVEVERDMETEVNQREELQHDQNSEIQADNSNHQTRESTGNSQDVLPRIEKDLAPENETKAPCQVSQQQTPDHQSTTSSEQEIPTSGLTNSFRPISFPTAGIRNVSGHVKAGDLPDDPSSVHKVHTYLEAVVHRIKSGHQPLIASHDLQDQSELHLLDGVPNKLVFATYMMALLHRMVQDTTMITTEQLSESGNEQEFGDWYKTTKQTVINFVAESVVWGTDLDGIEAATLILDSIFPH</sequence>
<feature type="compositionally biased region" description="Basic and acidic residues" evidence="1">
    <location>
        <begin position="87"/>
        <end position="104"/>
    </location>
</feature>
<keyword evidence="3" id="KW-1185">Reference proteome</keyword>
<feature type="region of interest" description="Disordered" evidence="1">
    <location>
        <begin position="87"/>
        <end position="127"/>
    </location>
</feature>
<reference evidence="2" key="1">
    <citation type="journal article" date="2020" name="Stud. Mycol.">
        <title>101 Dothideomycetes genomes: a test case for predicting lifestyles and emergence of pathogens.</title>
        <authorList>
            <person name="Haridas S."/>
            <person name="Albert R."/>
            <person name="Binder M."/>
            <person name="Bloem J."/>
            <person name="Labutti K."/>
            <person name="Salamov A."/>
            <person name="Andreopoulos B."/>
            <person name="Baker S."/>
            <person name="Barry K."/>
            <person name="Bills G."/>
            <person name="Bluhm B."/>
            <person name="Cannon C."/>
            <person name="Castanera R."/>
            <person name="Culley D."/>
            <person name="Daum C."/>
            <person name="Ezra D."/>
            <person name="Gonzalez J."/>
            <person name="Henrissat B."/>
            <person name="Kuo A."/>
            <person name="Liang C."/>
            <person name="Lipzen A."/>
            <person name="Lutzoni F."/>
            <person name="Magnuson J."/>
            <person name="Mondo S."/>
            <person name="Nolan M."/>
            <person name="Ohm R."/>
            <person name="Pangilinan J."/>
            <person name="Park H.-J."/>
            <person name="Ramirez L."/>
            <person name="Alfaro M."/>
            <person name="Sun H."/>
            <person name="Tritt A."/>
            <person name="Yoshinaga Y."/>
            <person name="Zwiers L.-H."/>
            <person name="Turgeon B."/>
            <person name="Goodwin S."/>
            <person name="Spatafora J."/>
            <person name="Crous P."/>
            <person name="Grigoriev I."/>
        </authorList>
    </citation>
    <scope>NUCLEOTIDE SEQUENCE</scope>
    <source>
        <strain evidence="2">CBS 473.64</strain>
    </source>
</reference>